<dbReference type="Proteomes" id="UP000546200">
    <property type="component" value="Unassembled WGS sequence"/>
</dbReference>
<reference evidence="1 2" key="1">
    <citation type="submission" date="2020-08" db="EMBL/GenBank/DDBJ databases">
        <title>Genomic Encyclopedia of Type Strains, Phase IV (KMG-IV): sequencing the most valuable type-strain genomes for metagenomic binning, comparative biology and taxonomic classification.</title>
        <authorList>
            <person name="Goeker M."/>
        </authorList>
    </citation>
    <scope>NUCLEOTIDE SEQUENCE [LARGE SCALE GENOMIC DNA]</scope>
    <source>
        <strain evidence="1 2">DSM 100044</strain>
    </source>
</reference>
<evidence type="ECO:0000313" key="1">
    <source>
        <dbReference type="EMBL" id="MBB5714134.1"/>
    </source>
</evidence>
<keyword evidence="2" id="KW-1185">Reference proteome</keyword>
<dbReference type="Pfam" id="PF11964">
    <property type="entry name" value="SpoIIAA-like"/>
    <property type="match status" value="1"/>
</dbReference>
<sequence>MIKTTADELWRFDLDTQLRFLRITLRGFWTEAVLDRYEPILAQQMRANKLLGGETSILVDTRELQIQSLAVAERQQAQLAELKPFHATRCALLVPGALAKMQASRIGSPVDHKVFSDEDSAMAWLGLKTS</sequence>
<dbReference type="InterPro" id="IPR021866">
    <property type="entry name" value="SpoIIAA-like"/>
</dbReference>
<proteinExistence type="predicted"/>
<name>A0A7W9BBV2_9SPHN</name>
<accession>A0A7W9BBV2</accession>
<comment type="caution">
    <text evidence="1">The sequence shown here is derived from an EMBL/GenBank/DDBJ whole genome shotgun (WGS) entry which is preliminary data.</text>
</comment>
<dbReference type="AlphaFoldDB" id="A0A7W9BBV2"/>
<dbReference type="EMBL" id="JACIJK010000002">
    <property type="protein sequence ID" value="MBB5714134.1"/>
    <property type="molecule type" value="Genomic_DNA"/>
</dbReference>
<organism evidence="1 2">
    <name type="scientific">Sphingomonas aerophila</name>
    <dbReference type="NCBI Taxonomy" id="1344948"/>
    <lineage>
        <taxon>Bacteria</taxon>
        <taxon>Pseudomonadati</taxon>
        <taxon>Pseudomonadota</taxon>
        <taxon>Alphaproteobacteria</taxon>
        <taxon>Sphingomonadales</taxon>
        <taxon>Sphingomonadaceae</taxon>
        <taxon>Sphingomonas</taxon>
    </lineage>
</organism>
<evidence type="ECO:0008006" key="3">
    <source>
        <dbReference type="Google" id="ProtNLM"/>
    </source>
</evidence>
<dbReference type="RefSeq" id="WP_184055156.1">
    <property type="nucleotide sequence ID" value="NZ_JACIJK010000002.1"/>
</dbReference>
<protein>
    <recommendedName>
        <fullName evidence="3">STAS/SEC14 domain-containing protein</fullName>
    </recommendedName>
</protein>
<gene>
    <name evidence="1" type="ORF">FHS94_000957</name>
</gene>
<evidence type="ECO:0000313" key="2">
    <source>
        <dbReference type="Proteomes" id="UP000546200"/>
    </source>
</evidence>